<dbReference type="InterPro" id="IPR026888">
    <property type="entry name" value="AcetylCoA_hyd_C"/>
</dbReference>
<accession>A0A261R0T7</accession>
<dbReference type="OrthoDB" id="9801795at2"/>
<organism evidence="5 6">
    <name type="scientific">Bordetella genomosp. 7</name>
    <dbReference type="NCBI Taxonomy" id="1416805"/>
    <lineage>
        <taxon>Bacteria</taxon>
        <taxon>Pseudomonadati</taxon>
        <taxon>Pseudomonadota</taxon>
        <taxon>Betaproteobacteria</taxon>
        <taxon>Burkholderiales</taxon>
        <taxon>Alcaligenaceae</taxon>
        <taxon>Bordetella</taxon>
    </lineage>
</organism>
<dbReference type="EMBL" id="NEVK01000006">
    <property type="protein sequence ID" value="OZI18262.1"/>
    <property type="molecule type" value="Genomic_DNA"/>
</dbReference>
<evidence type="ECO:0000256" key="1">
    <source>
        <dbReference type="ARBA" id="ARBA00009632"/>
    </source>
</evidence>
<dbReference type="Pfam" id="PF02550">
    <property type="entry name" value="AcetylCoA_hydro"/>
    <property type="match status" value="1"/>
</dbReference>
<keyword evidence="5" id="KW-0378">Hydrolase</keyword>
<reference evidence="6" key="1">
    <citation type="submission" date="2017-05" db="EMBL/GenBank/DDBJ databases">
        <title>Complete and WGS of Bordetella genogroups.</title>
        <authorList>
            <person name="Spilker T."/>
            <person name="Lipuma J."/>
        </authorList>
    </citation>
    <scope>NUCLEOTIDE SEQUENCE [LARGE SCALE GENOMIC DNA]</scope>
    <source>
        <strain evidence="6">AU18089</strain>
    </source>
</reference>
<dbReference type="PANTHER" id="PTHR21432:SF20">
    <property type="entry name" value="ACETYL-COA HYDROLASE"/>
    <property type="match status" value="1"/>
</dbReference>
<keyword evidence="2" id="KW-0808">Transferase</keyword>
<name>A0A261R0T7_9BORD</name>
<gene>
    <name evidence="5" type="ORF">CAL19_14565</name>
</gene>
<dbReference type="Gene3D" id="3.30.750.70">
    <property type="entry name" value="4-hydroxybutyrate coenzyme like domains"/>
    <property type="match status" value="1"/>
</dbReference>
<feature type="domain" description="Acetyl-CoA hydrolase/transferase N-terminal" evidence="3">
    <location>
        <begin position="7"/>
        <end position="160"/>
    </location>
</feature>
<protein>
    <submittedName>
        <fullName evidence="5">Acetyl-CoA hydrolase</fullName>
    </submittedName>
</protein>
<evidence type="ECO:0000256" key="2">
    <source>
        <dbReference type="ARBA" id="ARBA00022679"/>
    </source>
</evidence>
<feature type="domain" description="Acetyl-CoA hydrolase/transferase C-terminal" evidence="4">
    <location>
        <begin position="264"/>
        <end position="412"/>
    </location>
</feature>
<dbReference type="GO" id="GO:0016787">
    <property type="term" value="F:hydrolase activity"/>
    <property type="evidence" value="ECO:0007669"/>
    <property type="project" value="UniProtKB-KW"/>
</dbReference>
<dbReference type="InterPro" id="IPR037171">
    <property type="entry name" value="NagB/RpiA_transferase-like"/>
</dbReference>
<evidence type="ECO:0000313" key="5">
    <source>
        <dbReference type="EMBL" id="OZI18262.1"/>
    </source>
</evidence>
<dbReference type="GO" id="GO:0008775">
    <property type="term" value="F:acetate CoA-transferase activity"/>
    <property type="evidence" value="ECO:0007669"/>
    <property type="project" value="InterPro"/>
</dbReference>
<dbReference type="GO" id="GO:0006083">
    <property type="term" value="P:acetate metabolic process"/>
    <property type="evidence" value="ECO:0007669"/>
    <property type="project" value="InterPro"/>
</dbReference>
<dbReference type="Pfam" id="PF13336">
    <property type="entry name" value="AcetylCoA_hyd_C"/>
    <property type="match status" value="1"/>
</dbReference>
<evidence type="ECO:0000259" key="4">
    <source>
        <dbReference type="Pfam" id="PF13336"/>
    </source>
</evidence>
<dbReference type="InterPro" id="IPR003702">
    <property type="entry name" value="ActCoA_hydro_N"/>
</dbReference>
<dbReference type="Gene3D" id="3.40.1080.20">
    <property type="entry name" value="Acetyl-CoA hydrolase/transferase C-terminal domain"/>
    <property type="match status" value="1"/>
</dbReference>
<proteinExistence type="inferred from homology"/>
<dbReference type="RefSeq" id="WP_094797146.1">
    <property type="nucleotide sequence ID" value="NZ_NEVI01000017.1"/>
</dbReference>
<comment type="caution">
    <text evidence="5">The sequence shown here is derived from an EMBL/GenBank/DDBJ whole genome shotgun (WGS) entry which is preliminary data.</text>
</comment>
<comment type="similarity">
    <text evidence="1">Belongs to the acetyl-CoA hydrolase/transferase family.</text>
</comment>
<evidence type="ECO:0000313" key="6">
    <source>
        <dbReference type="Proteomes" id="UP000216947"/>
    </source>
</evidence>
<dbReference type="PANTHER" id="PTHR21432">
    <property type="entry name" value="ACETYL-COA HYDROLASE-RELATED"/>
    <property type="match status" value="1"/>
</dbReference>
<dbReference type="AlphaFoldDB" id="A0A261R0T7"/>
<dbReference type="InterPro" id="IPR038460">
    <property type="entry name" value="AcetylCoA_hyd_C_sf"/>
</dbReference>
<keyword evidence="6" id="KW-1185">Reference proteome</keyword>
<sequence length="424" mass="44429">MTQAAAVDLAKYIRAGDTITFGQADALPRTLLRLLAEQRSQIGRTRLFLGIGQGLQDILRPEYAADFDYVSYCASGTNRALAKAGVLDILPESYSSLPQLLGAGPLRADVVFLRVSPPDEQGRYSLGMAREYVLAPLRAARAIIAEVSPSTPWTYGGPYLLESDFALLIDTDSDDPGADAAAPGPIETAIGRNVASVVPDGATLQTGIGSIPDAVLAALGNHRDLGLHSGSLGEGIVTLAESGALTNARKGIDAGLTVGGVLMGGPRLRRFAHRNAQLELRGTEYTHDARLLAGLNRFTAINSAIEVDLTGQINTEMAGGGYIGAIGGVNDFLRGAQASQDGTPIVALPSMAREQSRIVAALSGPATVPRSCSCVIVTEHGVADLRGLTLSQRVDKMIGIAHPGQRDALENAFSAMPAQGWKKR</sequence>
<dbReference type="SUPFAM" id="SSF100950">
    <property type="entry name" value="NagB/RpiA/CoA transferase-like"/>
    <property type="match status" value="2"/>
</dbReference>
<dbReference type="Proteomes" id="UP000216947">
    <property type="component" value="Unassembled WGS sequence"/>
</dbReference>
<dbReference type="Gene3D" id="3.40.1080.10">
    <property type="entry name" value="Glutaconate Coenzyme A-transferase"/>
    <property type="match status" value="1"/>
</dbReference>
<dbReference type="InterPro" id="IPR046433">
    <property type="entry name" value="ActCoA_hydro"/>
</dbReference>
<evidence type="ECO:0000259" key="3">
    <source>
        <dbReference type="Pfam" id="PF02550"/>
    </source>
</evidence>